<gene>
    <name evidence="2" type="ORF">CUU80_01805</name>
</gene>
<reference evidence="2 3" key="1">
    <citation type="submission" date="2017-11" db="EMBL/GenBank/DDBJ databases">
        <title>Draft genome sequences of strains TRE 1, TRE D, TRE H and TRI 7, isolated from tamarins, belonging to four potential novel Bifidobacterium species.</title>
        <authorList>
            <person name="Mattarelli P."/>
            <person name="Modesto M."/>
            <person name="Bonetti A."/>
            <person name="Puglisi E."/>
            <person name="Morelli L."/>
        </authorList>
    </citation>
    <scope>NUCLEOTIDE SEQUENCE [LARGE SCALE GENOMIC DNA]</scope>
    <source>
        <strain evidence="3">TRED</strain>
    </source>
</reference>
<keyword evidence="3" id="KW-1185">Reference proteome</keyword>
<protein>
    <submittedName>
        <fullName evidence="2">Transposase</fullName>
    </submittedName>
</protein>
<dbReference type="GO" id="GO:0004519">
    <property type="term" value="F:endonuclease activity"/>
    <property type="evidence" value="ECO:0007669"/>
    <property type="project" value="InterPro"/>
</dbReference>
<dbReference type="Proteomes" id="UP000228755">
    <property type="component" value="Unassembled WGS sequence"/>
</dbReference>
<feature type="domain" description="Bacterial EndoU nuclease" evidence="1">
    <location>
        <begin position="20"/>
        <end position="150"/>
    </location>
</feature>
<sequence length="164" mass="18776">MGRGDSEQYYTSHGSRRVHHKALIHSIDGNFSRNPRTGKIQKFRSGGHGQSNIKILERNGIEYHIGKTYPNGVRVGYVPKHANRRKQTGTGQTWFPKNWTTRDIVKAGEHVSSLRHNRKSHDGVIMWGTWKGVRVGVIKTNGQIATIFPDTKQPARSHRRKRNY</sequence>
<evidence type="ECO:0000313" key="2">
    <source>
        <dbReference type="EMBL" id="PJM79896.1"/>
    </source>
</evidence>
<comment type="caution">
    <text evidence="2">The sequence shown here is derived from an EMBL/GenBank/DDBJ whole genome shotgun (WGS) entry which is preliminary data.</text>
</comment>
<organism evidence="2 3">
    <name type="scientific">Bifidobacterium scaligerum</name>
    <dbReference type="NCBI Taxonomy" id="2052656"/>
    <lineage>
        <taxon>Bacteria</taxon>
        <taxon>Bacillati</taxon>
        <taxon>Actinomycetota</taxon>
        <taxon>Actinomycetes</taxon>
        <taxon>Bifidobacteriales</taxon>
        <taxon>Bifidobacteriaceae</taxon>
        <taxon>Bifidobacterium</taxon>
    </lineage>
</organism>
<proteinExistence type="predicted"/>
<dbReference type="Pfam" id="PF14436">
    <property type="entry name" value="EndoU_bacteria"/>
    <property type="match status" value="1"/>
</dbReference>
<dbReference type="InterPro" id="IPR029501">
    <property type="entry name" value="EndoU_bac"/>
</dbReference>
<name>A0A2M9HSV6_9BIFI</name>
<dbReference type="AlphaFoldDB" id="A0A2M9HSV6"/>
<evidence type="ECO:0000259" key="1">
    <source>
        <dbReference type="Pfam" id="PF14436"/>
    </source>
</evidence>
<dbReference type="OrthoDB" id="3231754at2"/>
<dbReference type="EMBL" id="PGLQ01000001">
    <property type="protein sequence ID" value="PJM79896.1"/>
    <property type="molecule type" value="Genomic_DNA"/>
</dbReference>
<accession>A0A2M9HSV6</accession>
<evidence type="ECO:0000313" key="3">
    <source>
        <dbReference type="Proteomes" id="UP000228755"/>
    </source>
</evidence>
<dbReference type="RefSeq" id="WP_100495668.1">
    <property type="nucleotide sequence ID" value="NZ_PGLQ01000001.1"/>
</dbReference>